<dbReference type="KEGG" id="luo:HHL09_01330"/>
<evidence type="ECO:0000313" key="2">
    <source>
        <dbReference type="Proteomes" id="UP000501812"/>
    </source>
</evidence>
<dbReference type="AlphaFoldDB" id="A0A858RE90"/>
<gene>
    <name evidence="1" type="ORF">HHL09_01330</name>
</gene>
<evidence type="ECO:0000313" key="1">
    <source>
        <dbReference type="EMBL" id="QJE94483.1"/>
    </source>
</evidence>
<dbReference type="EMBL" id="CP051774">
    <property type="protein sequence ID" value="QJE94483.1"/>
    <property type="molecule type" value="Genomic_DNA"/>
</dbReference>
<proteinExistence type="predicted"/>
<reference evidence="1 2" key="1">
    <citation type="submission" date="2020-04" db="EMBL/GenBank/DDBJ databases">
        <title>Luteolibacter sp. G-1-1-1 isolated from soil.</title>
        <authorList>
            <person name="Dahal R.H."/>
        </authorList>
    </citation>
    <scope>NUCLEOTIDE SEQUENCE [LARGE SCALE GENOMIC DNA]</scope>
    <source>
        <strain evidence="1 2">G-1-1-1</strain>
    </source>
</reference>
<name>A0A858RE90_9BACT</name>
<keyword evidence="2" id="KW-1185">Reference proteome</keyword>
<accession>A0A858RE90</accession>
<dbReference type="RefSeq" id="WP_169452704.1">
    <property type="nucleotide sequence ID" value="NZ_CP051774.1"/>
</dbReference>
<organism evidence="1 2">
    <name type="scientific">Luteolibacter luteus</name>
    <dbReference type="NCBI Taxonomy" id="2728835"/>
    <lineage>
        <taxon>Bacteria</taxon>
        <taxon>Pseudomonadati</taxon>
        <taxon>Verrucomicrobiota</taxon>
        <taxon>Verrucomicrobiia</taxon>
        <taxon>Verrucomicrobiales</taxon>
        <taxon>Verrucomicrobiaceae</taxon>
        <taxon>Luteolibacter</taxon>
    </lineage>
</organism>
<protein>
    <submittedName>
        <fullName evidence="1">Uncharacterized protein</fullName>
    </submittedName>
</protein>
<sequence length="138" mass="15702">MPKPTPPCPLPGEGEKSVEKVLRINHRWIVHGRLKENAAAYLAELREKDPERLLRASELALHLVHYKKSEMVRDPKPLFYAGLFAEATREEIDRFLDGHPMTRAITLLLHGDDSGLARLSESAGKLALEIEEEIREME</sequence>
<dbReference type="Proteomes" id="UP000501812">
    <property type="component" value="Chromosome"/>
</dbReference>